<name>A0A2K9EPW1_9RHOB</name>
<sequence length="169" mass="20049">MGSIGERITVSDKMQDDYSYLLEAGSGRLSHEEFTPHFTPKEMLAMGVFEGKYMNDCRQEFPESWFTDAKLSDTADPDLNYFGIKSRQPLSEWQRKGWIIQPDPRGWFQWYCRYYMGRRLPGVDDKQIKRWKGFARHAGQVRKNCQQNDLSCRPRQRQALLQWAYDCMI</sequence>
<dbReference type="OrthoDB" id="9790650at2"/>
<dbReference type="Proteomes" id="UP000233742">
    <property type="component" value="Chromosome"/>
</dbReference>
<reference evidence="1 2" key="1">
    <citation type="submission" date="2017-12" db="EMBL/GenBank/DDBJ databases">
        <authorList>
            <person name="Hurst M.R.H."/>
        </authorList>
    </citation>
    <scope>NUCLEOTIDE SEQUENCE [LARGE SCALE GENOMIC DNA]</scope>
    <source>
        <strain evidence="1 2">BM15</strain>
    </source>
</reference>
<accession>A0A2K9EPW1</accession>
<dbReference type="KEGG" id="paro:CUV01_16630"/>
<evidence type="ECO:0000313" key="2">
    <source>
        <dbReference type="Proteomes" id="UP000233742"/>
    </source>
</evidence>
<protein>
    <submittedName>
        <fullName evidence="1">Uncharacterized protein</fullName>
    </submittedName>
</protein>
<gene>
    <name evidence="1" type="ORF">CUV01_16630</name>
</gene>
<keyword evidence="2" id="KW-1185">Reference proteome</keyword>
<evidence type="ECO:0000313" key="1">
    <source>
        <dbReference type="EMBL" id="AUH35527.1"/>
    </source>
</evidence>
<dbReference type="PANTHER" id="PTHR37948:SF1">
    <property type="entry name" value="BLL5189 PROTEIN"/>
    <property type="match status" value="1"/>
</dbReference>
<dbReference type="EMBL" id="CP025408">
    <property type="protein sequence ID" value="AUH35527.1"/>
    <property type="molecule type" value="Genomic_DNA"/>
</dbReference>
<proteinExistence type="predicted"/>
<dbReference type="PANTHER" id="PTHR37948">
    <property type="entry name" value="ZGC:113208"/>
    <property type="match status" value="1"/>
</dbReference>
<organism evidence="1 2">
    <name type="scientific">Paracoccus tegillarcae</name>
    <dbReference type="NCBI Taxonomy" id="1529068"/>
    <lineage>
        <taxon>Bacteria</taxon>
        <taxon>Pseudomonadati</taxon>
        <taxon>Pseudomonadota</taxon>
        <taxon>Alphaproteobacteria</taxon>
        <taxon>Rhodobacterales</taxon>
        <taxon>Paracoccaceae</taxon>
        <taxon>Paracoccus</taxon>
    </lineage>
</organism>
<dbReference type="AlphaFoldDB" id="A0A2K9EPW1"/>